<evidence type="ECO:0000259" key="1">
    <source>
        <dbReference type="Pfam" id="PF09924"/>
    </source>
</evidence>
<dbReference type="EMBL" id="LWAE01000002">
    <property type="protein sequence ID" value="KZL92491.1"/>
    <property type="molecule type" value="Genomic_DNA"/>
</dbReference>
<feature type="domain" description="Phosphatidylglycerol lysyltransferase C-terminal" evidence="1">
    <location>
        <begin position="44"/>
        <end position="317"/>
    </location>
</feature>
<dbReference type="PANTHER" id="PTHR41373">
    <property type="entry name" value="DUF2156 DOMAIN-CONTAINING PROTEIN"/>
    <property type="match status" value="1"/>
</dbReference>
<reference evidence="2 3" key="1">
    <citation type="submission" date="2016-04" db="EMBL/GenBank/DDBJ databases">
        <title>Genome sequence of Clostridium magnum DSM 2767.</title>
        <authorList>
            <person name="Poehlein A."/>
            <person name="Uhlig R."/>
            <person name="Fischer R."/>
            <person name="Bahl H."/>
            <person name="Daniel R."/>
        </authorList>
    </citation>
    <scope>NUCLEOTIDE SEQUENCE [LARGE SCALE GENOMIC DNA]</scope>
    <source>
        <strain evidence="2 3">DSM 2767</strain>
    </source>
</reference>
<dbReference type="InterPro" id="IPR016181">
    <property type="entry name" value="Acyl_CoA_acyltransferase"/>
</dbReference>
<dbReference type="PATRIC" id="fig|1121326.3.peg.2297"/>
<accession>A0A162TD36</accession>
<comment type="caution">
    <text evidence="2">The sequence shown here is derived from an EMBL/GenBank/DDBJ whole genome shotgun (WGS) entry which is preliminary data.</text>
</comment>
<proteinExistence type="predicted"/>
<dbReference type="InterPro" id="IPR024320">
    <property type="entry name" value="LPG_synthase_C"/>
</dbReference>
<dbReference type="STRING" id="1121326.CLMAG_23000"/>
<sequence>MLTLKPINTCDVLEGHKNFKKNKLMFNSLTIHDKPLFDKYLKDYRFKTSEYSFVNLIIWRKGCDISYTIYNGTLIIKKRDFKGNYHFMQPVGYKKENLRCIVEKLRDYKTENKMPYLFKDVESSFLDELKEIYNDNITIEEDVDNFDYIYATDKLINLSGKKLHSKKNHYNYFLKTYNYAVRDFSEPNVKEDCIKASQAWHEEKNSNNEYLSYELEGIREIISNSDKLSLKGMAVYVDDAIAAFTIGESVNKDMSIVHVEKGRSDIRGIYTFTNKVFVEKYLSNTKYINREQDLGIEGLRKAKRSYYPLKLEEKYCVNL</sequence>
<dbReference type="Gene3D" id="3.40.630.30">
    <property type="match status" value="1"/>
</dbReference>
<dbReference type="InterPro" id="IPR016732">
    <property type="entry name" value="UCP018688"/>
</dbReference>
<dbReference type="Proteomes" id="UP000076603">
    <property type="component" value="Unassembled WGS sequence"/>
</dbReference>
<dbReference type="PANTHER" id="PTHR41373:SF1">
    <property type="entry name" value="PHOSPHATIDYLGLYCEROL LYSYLTRANSFERASE C-TERMINAL DOMAIN-CONTAINING PROTEIN"/>
    <property type="match status" value="1"/>
</dbReference>
<dbReference type="PIRSF" id="PIRSF018688">
    <property type="entry name" value="UCP018688"/>
    <property type="match status" value="1"/>
</dbReference>
<evidence type="ECO:0000313" key="3">
    <source>
        <dbReference type="Proteomes" id="UP000076603"/>
    </source>
</evidence>
<organism evidence="2 3">
    <name type="scientific">Clostridium magnum DSM 2767</name>
    <dbReference type="NCBI Taxonomy" id="1121326"/>
    <lineage>
        <taxon>Bacteria</taxon>
        <taxon>Bacillati</taxon>
        <taxon>Bacillota</taxon>
        <taxon>Clostridia</taxon>
        <taxon>Eubacteriales</taxon>
        <taxon>Clostridiaceae</taxon>
        <taxon>Clostridium</taxon>
    </lineage>
</organism>
<protein>
    <recommendedName>
        <fullName evidence="1">Phosphatidylglycerol lysyltransferase C-terminal domain-containing protein</fullName>
    </recommendedName>
</protein>
<keyword evidence="3" id="KW-1185">Reference proteome</keyword>
<dbReference type="Pfam" id="PF09924">
    <property type="entry name" value="LPG_synthase_C"/>
    <property type="match status" value="1"/>
</dbReference>
<dbReference type="SUPFAM" id="SSF55729">
    <property type="entry name" value="Acyl-CoA N-acyltransferases (Nat)"/>
    <property type="match status" value="2"/>
</dbReference>
<gene>
    <name evidence="2" type="ORF">CLMAG_23000</name>
</gene>
<dbReference type="AlphaFoldDB" id="A0A162TD36"/>
<evidence type="ECO:0000313" key="2">
    <source>
        <dbReference type="EMBL" id="KZL92491.1"/>
    </source>
</evidence>
<name>A0A162TD36_9CLOT</name>